<reference evidence="1 2" key="1">
    <citation type="submission" date="2014-03" db="EMBL/GenBank/DDBJ databases">
        <title>Bradyrhizobium valentinum sp. nov., isolated from effective nodules of Lupinus mariae-josephae, a lupine endemic of basic-lime soils in Eastern Spain.</title>
        <authorList>
            <person name="Duran D."/>
            <person name="Rey L."/>
            <person name="Navarro A."/>
            <person name="Busquets A."/>
            <person name="Imperial J."/>
            <person name="Ruiz-Argueso T."/>
        </authorList>
    </citation>
    <scope>NUCLEOTIDE SEQUENCE [LARGE SCALE GENOMIC DNA]</scope>
    <source>
        <strain evidence="1 2">PAC68</strain>
    </source>
</reference>
<dbReference type="AlphaFoldDB" id="A0A0R3MBN2"/>
<protein>
    <submittedName>
        <fullName evidence="1">Uncharacterized protein</fullName>
    </submittedName>
</protein>
<sequence length="60" mass="7022">MGYGLYGGGYYDDYYDYGYPYYAGYGYDDPYYYGDGGCYIVRRSVLTPYGWRFRSVQVCG</sequence>
<comment type="caution">
    <text evidence="1">The sequence shown here is derived from an EMBL/GenBank/DDBJ whole genome shotgun (WGS) entry which is preliminary data.</text>
</comment>
<keyword evidence="2" id="KW-1185">Reference proteome</keyword>
<evidence type="ECO:0000313" key="1">
    <source>
        <dbReference type="EMBL" id="KRR14768.1"/>
    </source>
</evidence>
<name>A0A0R3MBN2_9BRAD</name>
<proteinExistence type="predicted"/>
<dbReference type="Proteomes" id="UP000050863">
    <property type="component" value="Unassembled WGS sequence"/>
</dbReference>
<gene>
    <name evidence="1" type="ORF">CQ12_29815</name>
</gene>
<organism evidence="1 2">
    <name type="scientific">Bradyrhizobium jicamae</name>
    <dbReference type="NCBI Taxonomy" id="280332"/>
    <lineage>
        <taxon>Bacteria</taxon>
        <taxon>Pseudomonadati</taxon>
        <taxon>Pseudomonadota</taxon>
        <taxon>Alphaproteobacteria</taxon>
        <taxon>Hyphomicrobiales</taxon>
        <taxon>Nitrobacteraceae</taxon>
        <taxon>Bradyrhizobium</taxon>
    </lineage>
</organism>
<dbReference type="EMBL" id="LLXZ01000011">
    <property type="protein sequence ID" value="KRR14768.1"/>
    <property type="molecule type" value="Genomic_DNA"/>
</dbReference>
<accession>A0A0R3MBN2</accession>
<evidence type="ECO:0000313" key="2">
    <source>
        <dbReference type="Proteomes" id="UP000050863"/>
    </source>
</evidence>